<dbReference type="OrthoDB" id="443402at2759"/>
<dbReference type="Gene3D" id="3.30.160.60">
    <property type="entry name" value="Classic Zinc Finger"/>
    <property type="match status" value="1"/>
</dbReference>
<evidence type="ECO:0000259" key="4">
    <source>
        <dbReference type="PROSITE" id="PS50157"/>
    </source>
</evidence>
<dbReference type="PROSITE" id="PS50157">
    <property type="entry name" value="ZINC_FINGER_C2H2_2"/>
    <property type="match status" value="2"/>
</dbReference>
<sequence length="1709" mass="195107">MDSLPAALEWQCGCTYNSAFCDTTNGDQSTCDNSLVSPRQCRLFCNMEPLSALSVAANVVQFVDFAFRLISSTGAIMKSRSGLARHAKTLDAIAKDAVELSDALTASPALASSNITLQALVSECKTIASDLLVVLDKLRAKKTKKWNCFVAALRTMWSKGKIDDFVDRLGRVQAQISTHMHFLLLYDLICRCDKTGVWLTLIWVNREHMNKEFARISALRDNAQRIGIEDQGRVEKLRSVVVTRLERLFKESSKTPEDTMDSLKLDVPKLTASHPARFGLSLDLINYFSGIIKQLAEEQALAEANQDLLESLYFSKIKTRQRKIETAHAKTFGWIFQPSVSFNHWLREGSGTFWVQGKAGSGKSTLMKFICSHPMTVKSLQEWAGSKRLVTAEFFFWSAGTVLQKSREGLLRSLLFELLRKCPELIPRVSKSHHEAPFRRRGPCSYIDDEELWSQEDLIVAYRSLVSCCDEEDVKFCFFIDGLDEFEEERKTHSDLIETLCVLNASQNIKFCVSSRPWTVFSDAFGEDPDRLLKLEDLTRDDIRSYVHEKFKDNDQFRLLSTENPQYAGLVEDITRQAQGVFLWVYLVVRDLFEGFSHSDTIRTMRKRLESFPAELEQFFQHIIDSVSPIYVPQMVRTLWLATSAPEPQLLMVYSLLDDASDDTAVFTNGHSPKLMHDDEVRMRTQQMRRRLDGRCKGLLEVVTDDPNVGLYFECKVDFLHRTVRDFLLGSPEIRQILDRQRFADLSCIGHCASNAWLLPCLSILEAFKRAPFKTDPRAPTAADTGIVRRLLESGVARRLLEGVMIFAHEAEVNMTDRSALVRMLYDAEQTYYRRKQQFSWSLEDYLFLGLACQSDLFSYIENKITRGWFTQPSDLIKVPGRQPPVTLLSYALDPAQTLHPRIIQHLLVMGADPNEPVIPSRDDTSSWCRFLRDVSGKAHLRKDERVREAIRLLLKHGANVDARIFWNNSPIQTGVLAESILCGKEHIAETKRPWGGAAARYPVVPIAGDDGRAEQVDHLVVTLFAYFVAACHAKDLSLSQDKHGCFYGRALYLQCLRPVFYKEKFCRRRWPSTGTTMTPPVAGRFICTDCDAEFSRKDHAKRHKLSHRRPEFACPHPDCGLFFHRRDVLRRHEAVHRPENAEKRRKPRRGPLPPELPRSEGNHQQRPLPTNGSYETEPAPMTGYGSVEDRSRTCALDYGSSDSIDRDSSNGGDDPACLCNVHNGTVCVSCSSEVIRLADGRLLAESQGAIKFCMTHYIQSQLKWFPFIRCTSLRTNWLLSGRALILAALGARGIKEYKNLTGDLWAEAERRVMSWAFSPALSFDVLSNFQTKILLVEYLQWSEDNQHPGWVKPMLDEMVNRESRELADMLVDVPYDSATYKSVEDELDQEEIRWTLWKFYCTMTRASLLGIKLHPPQLFQTLDLPGDPNRILALSQYAGREIHGLVKTMRSENLGRGLTLPQVLSVMLADDHRRAALPDMLSIIGKNIVLHAILYLSNNMVEEPLDVDLTKQDLPGWQVETRERLYFLVMRWRQCFWIPPEVLWSTSFPEFGSLQSIMFVVYLAVRISQPTRNSANGTRLLCSRHPYAQYAMRCIVTMHINMKSNNLLEVAAKGRWFLDGATWRSGGLTAKYAIEWFRDRERFGFEDEDIDFLQSLESVMAFYSYEGSYPGASYSPARLAQLERSVKHLWTTILGTESWFDDLFEEPS</sequence>
<feature type="region of interest" description="Disordered" evidence="3">
    <location>
        <begin position="1135"/>
        <end position="1188"/>
    </location>
</feature>
<dbReference type="GO" id="GO:0008270">
    <property type="term" value="F:zinc ion binding"/>
    <property type="evidence" value="ECO:0007669"/>
    <property type="project" value="UniProtKB-KW"/>
</dbReference>
<dbReference type="Pfam" id="PF24883">
    <property type="entry name" value="NPHP3_N"/>
    <property type="match status" value="1"/>
</dbReference>
<accession>A0A553HLD1</accession>
<dbReference type="InterPro" id="IPR036236">
    <property type="entry name" value="Znf_C2H2_sf"/>
</dbReference>
<dbReference type="InterPro" id="IPR056693">
    <property type="entry name" value="DUF7791"/>
</dbReference>
<dbReference type="Pfam" id="PF25053">
    <property type="entry name" value="DUF7791"/>
    <property type="match status" value="1"/>
</dbReference>
<organism evidence="5 6">
    <name type="scientific">Xylaria flabelliformis</name>
    <dbReference type="NCBI Taxonomy" id="2512241"/>
    <lineage>
        <taxon>Eukaryota</taxon>
        <taxon>Fungi</taxon>
        <taxon>Dikarya</taxon>
        <taxon>Ascomycota</taxon>
        <taxon>Pezizomycotina</taxon>
        <taxon>Sordariomycetes</taxon>
        <taxon>Xylariomycetidae</taxon>
        <taxon>Xylariales</taxon>
        <taxon>Xylariaceae</taxon>
        <taxon>Xylaria</taxon>
    </lineage>
</organism>
<evidence type="ECO:0000256" key="1">
    <source>
        <dbReference type="ARBA" id="ARBA00022737"/>
    </source>
</evidence>
<dbReference type="SMART" id="SM00355">
    <property type="entry name" value="ZnF_C2H2"/>
    <property type="match status" value="2"/>
</dbReference>
<dbReference type="SUPFAM" id="SSF57667">
    <property type="entry name" value="beta-beta-alpha zinc fingers"/>
    <property type="match status" value="1"/>
</dbReference>
<keyword evidence="6" id="KW-1185">Reference proteome</keyword>
<evidence type="ECO:0000313" key="5">
    <source>
        <dbReference type="EMBL" id="TRX88753.1"/>
    </source>
</evidence>
<dbReference type="PANTHER" id="PTHR10039">
    <property type="entry name" value="AMELOGENIN"/>
    <property type="match status" value="1"/>
</dbReference>
<dbReference type="InterPro" id="IPR056884">
    <property type="entry name" value="NPHP3-like_N"/>
</dbReference>
<dbReference type="EMBL" id="VFLP01000080">
    <property type="protein sequence ID" value="TRX88753.1"/>
    <property type="molecule type" value="Genomic_DNA"/>
</dbReference>
<dbReference type="STRING" id="2512241.A0A553HLD1"/>
<keyword evidence="1" id="KW-0677">Repeat</keyword>
<dbReference type="SUPFAM" id="SSF52540">
    <property type="entry name" value="P-loop containing nucleoside triphosphate hydrolases"/>
    <property type="match status" value="1"/>
</dbReference>
<name>A0A553HLD1_9PEZI</name>
<keyword evidence="2" id="KW-0862">Zinc</keyword>
<dbReference type="InterPro" id="IPR027417">
    <property type="entry name" value="P-loop_NTPase"/>
</dbReference>
<dbReference type="PANTHER" id="PTHR10039:SF5">
    <property type="entry name" value="NACHT DOMAIN-CONTAINING PROTEIN"/>
    <property type="match status" value="1"/>
</dbReference>
<feature type="domain" description="C2H2-type" evidence="4">
    <location>
        <begin position="1113"/>
        <end position="1142"/>
    </location>
</feature>
<gene>
    <name evidence="5" type="ORF">FHL15_010323</name>
</gene>
<evidence type="ECO:0000313" key="6">
    <source>
        <dbReference type="Proteomes" id="UP000319160"/>
    </source>
</evidence>
<dbReference type="InterPro" id="IPR013087">
    <property type="entry name" value="Znf_C2H2_type"/>
</dbReference>
<evidence type="ECO:0000256" key="3">
    <source>
        <dbReference type="SAM" id="MobiDB-lite"/>
    </source>
</evidence>
<feature type="compositionally biased region" description="Polar residues" evidence="3">
    <location>
        <begin position="1165"/>
        <end position="1175"/>
    </location>
</feature>
<dbReference type="Proteomes" id="UP000319160">
    <property type="component" value="Unassembled WGS sequence"/>
</dbReference>
<feature type="domain" description="C2H2-type" evidence="4">
    <location>
        <begin position="1086"/>
        <end position="1113"/>
    </location>
</feature>
<protein>
    <recommendedName>
        <fullName evidence="4">C2H2-type domain-containing protein</fullName>
    </recommendedName>
</protein>
<dbReference type="Gene3D" id="3.40.50.300">
    <property type="entry name" value="P-loop containing nucleotide triphosphate hydrolases"/>
    <property type="match status" value="1"/>
</dbReference>
<reference evidence="6" key="1">
    <citation type="submission" date="2019-06" db="EMBL/GenBank/DDBJ databases">
        <title>Draft genome sequence of the griseofulvin-producing fungus Xylaria cubensis strain G536.</title>
        <authorList>
            <person name="Mead M.E."/>
            <person name="Raja H.A."/>
            <person name="Steenwyk J.L."/>
            <person name="Knowles S.L."/>
            <person name="Oberlies N.H."/>
            <person name="Rokas A."/>
        </authorList>
    </citation>
    <scope>NUCLEOTIDE SEQUENCE [LARGE SCALE GENOMIC DNA]</scope>
    <source>
        <strain evidence="6">G536</strain>
    </source>
</reference>
<keyword evidence="2" id="KW-0479">Metal-binding</keyword>
<evidence type="ECO:0000256" key="2">
    <source>
        <dbReference type="PROSITE-ProRule" id="PRU00042"/>
    </source>
</evidence>
<dbReference type="PROSITE" id="PS00028">
    <property type="entry name" value="ZINC_FINGER_C2H2_1"/>
    <property type="match status" value="2"/>
</dbReference>
<proteinExistence type="predicted"/>
<comment type="caution">
    <text evidence="5">The sequence shown here is derived from an EMBL/GenBank/DDBJ whole genome shotgun (WGS) entry which is preliminary data.</text>
</comment>
<keyword evidence="2" id="KW-0863">Zinc-finger</keyword>